<keyword evidence="6 15" id="KW-0732">Signal</keyword>
<keyword evidence="7" id="KW-0408">Iron</keyword>
<evidence type="ECO:0000259" key="16">
    <source>
        <dbReference type="Pfam" id="PF00593"/>
    </source>
</evidence>
<organism evidence="18 19">
    <name type="scientific">Sphingoaurantiacus capsulatus</name>
    <dbReference type="NCBI Taxonomy" id="1771310"/>
    <lineage>
        <taxon>Bacteria</taxon>
        <taxon>Pseudomonadati</taxon>
        <taxon>Pseudomonadota</taxon>
        <taxon>Alphaproteobacteria</taxon>
        <taxon>Sphingomonadales</taxon>
        <taxon>Sphingosinicellaceae</taxon>
        <taxon>Sphingoaurantiacus</taxon>
    </lineage>
</organism>
<keyword evidence="5 12" id="KW-0812">Transmembrane</keyword>
<evidence type="ECO:0000313" key="18">
    <source>
        <dbReference type="EMBL" id="MFC3714255.1"/>
    </source>
</evidence>
<dbReference type="InterPro" id="IPR037066">
    <property type="entry name" value="Plug_dom_sf"/>
</dbReference>
<sequence>MKKSLLLASASVALLTAHAAFAQDATQPTGDAAASTAAEAAVASDAAAPEAGAEEIIVTATRRATALSDVPIAVSAVSAETMQNSGASDIRQLNQLAPSLLVSSTGSESNGSARVRGIGTVGDNPGLESSVAVFVDGVYRSRSGIGLNELGEIERVEVLRGPQGTLFGRNASAGLINIISKKPSYESEGAAEFTYGNYDHIRAAGSLTGPIGKSETLAMRIDGVYVKRDGFYTDVVSGDDANDRDRLFVRGQLLFEPNDDLEVRIIGDYTTRDESCCGAAIINITESSDTTPTVPGDATIAASNRIVSVLQSLGGIINTDTYSRDIAVSPGRSFQNKTEDYGLSVQADYDMSFGTLTSITGYREYKSGGAADLDYGNVDLLFREDSYRKFKTFSQELRLQGSAFDDKLDWLFGAYYAAEDLTVFDDTTFGSQYGAFAACRIVATINPAAALRNPANPGCLSPAGAATLFTPAGPFGALAPAFVAGLNRLSTVNGVGDVAGSTYNQDSKNWALFTHNIFNVTDRLSVTLGVRYTDESKDFDASLSNNNLACPAQQAQLGPIANSLTAPAQATARALLLGIINLTCQGNSSSAINGLQLSDSRDESEWTGTGVISYKFTDDLMGYGSYSKGYKAGGFNLDRSALRLPFSAPVASDVANLQFSPEKVDAFEIGAKYAGGSFNINVAGFYQEFENFQLNTFNGSVFLVQNVNACGTDLNGADRDASGTTGACAPGDVKPGLVSKGVEIEASMFPADYLAVTAGYTYARTKFRNNLVGNQTGAPLDPALFLLPGDNLSNAPEHVVTASLSYTPPIGGNGLSALFYLDTRLASDYNTGSDLFPEKEQDGFALVNGRIGIRGPDKRWALEFWGQNLFNVNYQQVAFNAPYQGSNSIAQVRQLGAANGFGTANQIFSSYLAEPRTYGVTVRTKF</sequence>
<dbReference type="EMBL" id="JBHRXV010000012">
    <property type="protein sequence ID" value="MFC3714255.1"/>
    <property type="molecule type" value="Genomic_DNA"/>
</dbReference>
<keyword evidence="3 12" id="KW-1134">Transmembrane beta strand</keyword>
<evidence type="ECO:0000256" key="15">
    <source>
        <dbReference type="SAM" id="SignalP"/>
    </source>
</evidence>
<evidence type="ECO:0000256" key="14">
    <source>
        <dbReference type="RuleBase" id="RU003357"/>
    </source>
</evidence>
<evidence type="ECO:0000256" key="6">
    <source>
        <dbReference type="ARBA" id="ARBA00022729"/>
    </source>
</evidence>
<dbReference type="Proteomes" id="UP001595615">
    <property type="component" value="Unassembled WGS sequence"/>
</dbReference>
<evidence type="ECO:0000256" key="4">
    <source>
        <dbReference type="ARBA" id="ARBA00022496"/>
    </source>
</evidence>
<evidence type="ECO:0000256" key="7">
    <source>
        <dbReference type="ARBA" id="ARBA00023004"/>
    </source>
</evidence>
<evidence type="ECO:0000256" key="12">
    <source>
        <dbReference type="PROSITE-ProRule" id="PRU01360"/>
    </source>
</evidence>
<dbReference type="Pfam" id="PF00593">
    <property type="entry name" value="TonB_dep_Rec_b-barrel"/>
    <property type="match status" value="1"/>
</dbReference>
<evidence type="ECO:0000313" key="19">
    <source>
        <dbReference type="Proteomes" id="UP001595615"/>
    </source>
</evidence>
<evidence type="ECO:0000256" key="1">
    <source>
        <dbReference type="ARBA" id="ARBA00004571"/>
    </source>
</evidence>
<dbReference type="PROSITE" id="PS52016">
    <property type="entry name" value="TONB_DEPENDENT_REC_3"/>
    <property type="match status" value="1"/>
</dbReference>
<keyword evidence="8" id="KW-0406">Ion transport</keyword>
<proteinExistence type="inferred from homology"/>
<feature type="signal peptide" evidence="15">
    <location>
        <begin position="1"/>
        <end position="22"/>
    </location>
</feature>
<comment type="caution">
    <text evidence="18">The sequence shown here is derived from an EMBL/GenBank/DDBJ whole genome shotgun (WGS) entry which is preliminary data.</text>
</comment>
<dbReference type="InterPro" id="IPR010917">
    <property type="entry name" value="TonB_rcpt_CS"/>
</dbReference>
<dbReference type="Gene3D" id="2.40.170.20">
    <property type="entry name" value="TonB-dependent receptor, beta-barrel domain"/>
    <property type="match status" value="1"/>
</dbReference>
<evidence type="ECO:0000256" key="8">
    <source>
        <dbReference type="ARBA" id="ARBA00023065"/>
    </source>
</evidence>
<keyword evidence="2 12" id="KW-0813">Transport</keyword>
<reference evidence="19" key="1">
    <citation type="journal article" date="2019" name="Int. J. Syst. Evol. Microbiol.">
        <title>The Global Catalogue of Microorganisms (GCM) 10K type strain sequencing project: providing services to taxonomists for standard genome sequencing and annotation.</title>
        <authorList>
            <consortium name="The Broad Institute Genomics Platform"/>
            <consortium name="The Broad Institute Genome Sequencing Center for Infectious Disease"/>
            <person name="Wu L."/>
            <person name="Ma J."/>
        </authorList>
    </citation>
    <scope>NUCLEOTIDE SEQUENCE [LARGE SCALE GENOMIC DNA]</scope>
    <source>
        <strain evidence="19">KCTC 42644</strain>
    </source>
</reference>
<feature type="chain" id="PRO_5045613020" evidence="15">
    <location>
        <begin position="23"/>
        <end position="926"/>
    </location>
</feature>
<dbReference type="PANTHER" id="PTHR32552">
    <property type="entry name" value="FERRICHROME IRON RECEPTOR-RELATED"/>
    <property type="match status" value="1"/>
</dbReference>
<gene>
    <name evidence="18" type="ORF">ACFOMD_16930</name>
</gene>
<accession>A0ABV7XDJ1</accession>
<keyword evidence="9 14" id="KW-0798">TonB box</keyword>
<keyword evidence="10 12" id="KW-0472">Membrane</keyword>
<keyword evidence="19" id="KW-1185">Reference proteome</keyword>
<comment type="subcellular location">
    <subcellularLocation>
        <location evidence="1 12">Cell outer membrane</location>
        <topology evidence="1 12">Multi-pass membrane protein</topology>
    </subcellularLocation>
</comment>
<dbReference type="RefSeq" id="WP_380863567.1">
    <property type="nucleotide sequence ID" value="NZ_JBHRXV010000012.1"/>
</dbReference>
<dbReference type="PANTHER" id="PTHR32552:SF81">
    <property type="entry name" value="TONB-DEPENDENT OUTER MEMBRANE RECEPTOR"/>
    <property type="match status" value="1"/>
</dbReference>
<feature type="domain" description="TonB-dependent receptor-like beta-barrel" evidence="16">
    <location>
        <begin position="351"/>
        <end position="869"/>
    </location>
</feature>
<keyword evidence="18" id="KW-0675">Receptor</keyword>
<evidence type="ECO:0000256" key="9">
    <source>
        <dbReference type="ARBA" id="ARBA00023077"/>
    </source>
</evidence>
<keyword evidence="11 12" id="KW-0998">Cell outer membrane</keyword>
<evidence type="ECO:0000256" key="2">
    <source>
        <dbReference type="ARBA" id="ARBA00022448"/>
    </source>
</evidence>
<dbReference type="InterPro" id="IPR000531">
    <property type="entry name" value="Beta-barrel_TonB"/>
</dbReference>
<comment type="similarity">
    <text evidence="12 14">Belongs to the TonB-dependent receptor family.</text>
</comment>
<dbReference type="InterPro" id="IPR036942">
    <property type="entry name" value="Beta-barrel_TonB_sf"/>
</dbReference>
<dbReference type="PROSITE" id="PS01156">
    <property type="entry name" value="TONB_DEPENDENT_REC_2"/>
    <property type="match status" value="1"/>
</dbReference>
<dbReference type="InterPro" id="IPR012910">
    <property type="entry name" value="Plug_dom"/>
</dbReference>
<dbReference type="Gene3D" id="2.170.130.10">
    <property type="entry name" value="TonB-dependent receptor, plug domain"/>
    <property type="match status" value="1"/>
</dbReference>
<evidence type="ECO:0000259" key="17">
    <source>
        <dbReference type="Pfam" id="PF07715"/>
    </source>
</evidence>
<dbReference type="SUPFAM" id="SSF56935">
    <property type="entry name" value="Porins"/>
    <property type="match status" value="1"/>
</dbReference>
<name>A0ABV7XDJ1_9SPHN</name>
<feature type="short sequence motif" description="TonB C-terminal box" evidence="13">
    <location>
        <begin position="909"/>
        <end position="926"/>
    </location>
</feature>
<evidence type="ECO:0000256" key="5">
    <source>
        <dbReference type="ARBA" id="ARBA00022692"/>
    </source>
</evidence>
<feature type="domain" description="TonB-dependent receptor plug" evidence="17">
    <location>
        <begin position="67"/>
        <end position="174"/>
    </location>
</feature>
<keyword evidence="4" id="KW-0410">Iron transport</keyword>
<dbReference type="InterPro" id="IPR039426">
    <property type="entry name" value="TonB-dep_rcpt-like"/>
</dbReference>
<dbReference type="Pfam" id="PF07715">
    <property type="entry name" value="Plug"/>
    <property type="match status" value="1"/>
</dbReference>
<evidence type="ECO:0000256" key="3">
    <source>
        <dbReference type="ARBA" id="ARBA00022452"/>
    </source>
</evidence>
<protein>
    <submittedName>
        <fullName evidence="18">TonB-dependent receptor</fullName>
    </submittedName>
</protein>
<evidence type="ECO:0000256" key="10">
    <source>
        <dbReference type="ARBA" id="ARBA00023136"/>
    </source>
</evidence>
<evidence type="ECO:0000256" key="13">
    <source>
        <dbReference type="PROSITE-ProRule" id="PRU10144"/>
    </source>
</evidence>
<evidence type="ECO:0000256" key="11">
    <source>
        <dbReference type="ARBA" id="ARBA00023237"/>
    </source>
</evidence>